<organism evidence="2 3">
    <name type="scientific">Bradyrhizobium macuxiense</name>
    <dbReference type="NCBI Taxonomy" id="1755647"/>
    <lineage>
        <taxon>Bacteria</taxon>
        <taxon>Pseudomonadati</taxon>
        <taxon>Pseudomonadota</taxon>
        <taxon>Alphaproteobacteria</taxon>
        <taxon>Hyphomicrobiales</taxon>
        <taxon>Nitrobacteraceae</taxon>
        <taxon>Bradyrhizobium</taxon>
    </lineage>
</organism>
<feature type="domain" description="Tim44-like" evidence="1">
    <location>
        <begin position="5"/>
        <end position="139"/>
    </location>
</feature>
<dbReference type="SMART" id="SM00978">
    <property type="entry name" value="Tim44"/>
    <property type="match status" value="1"/>
</dbReference>
<accession>A0A120FK00</accession>
<evidence type="ECO:0000313" key="3">
    <source>
        <dbReference type="Proteomes" id="UP000057737"/>
    </source>
</evidence>
<dbReference type="AlphaFoldDB" id="A0A120FK00"/>
<protein>
    <recommendedName>
        <fullName evidence="1">Tim44-like domain-containing protein</fullName>
    </recommendedName>
</protein>
<dbReference type="SUPFAM" id="SSF54427">
    <property type="entry name" value="NTF2-like"/>
    <property type="match status" value="1"/>
</dbReference>
<gene>
    <name evidence="2" type="ORF">AS156_15155</name>
</gene>
<sequence>MEALAASVLKHCGGLTVIDFLSERLAAYEAVVAAFNAGDQATLLRYVSPEVYAEFSDAISAQEDRHEKTKTVFALVAPPEIVAARFDDAHAEISVRFVASSYRILEGGEGKPEERRSVDVWTFGCAPPTHRWSLIATEAGR</sequence>
<reference evidence="2 3" key="1">
    <citation type="submission" date="2015-11" db="EMBL/GenBank/DDBJ databases">
        <title>Draft Genome Sequence of the Strain BR 10303 (Bradyrhizobium sp.) isolated from nodules of Centrolobium paraense.</title>
        <authorList>
            <person name="Zelli J.E."/>
            <person name="Simoes-Araujo J.L."/>
            <person name="Barauna A.C."/>
            <person name="Silva K."/>
        </authorList>
    </citation>
    <scope>NUCLEOTIDE SEQUENCE [LARGE SCALE GENOMIC DNA]</scope>
    <source>
        <strain evidence="2 3">BR 10303</strain>
    </source>
</reference>
<comment type="caution">
    <text evidence="2">The sequence shown here is derived from an EMBL/GenBank/DDBJ whole genome shotgun (WGS) entry which is preliminary data.</text>
</comment>
<evidence type="ECO:0000313" key="2">
    <source>
        <dbReference type="EMBL" id="KWV49864.1"/>
    </source>
</evidence>
<proteinExistence type="predicted"/>
<dbReference type="InterPro" id="IPR032710">
    <property type="entry name" value="NTF2-like_dom_sf"/>
</dbReference>
<keyword evidence="3" id="KW-1185">Reference proteome</keyword>
<name>A0A120FK00_9BRAD</name>
<dbReference type="InterPro" id="IPR007379">
    <property type="entry name" value="Tim44-like_dom"/>
</dbReference>
<dbReference type="Pfam" id="PF04280">
    <property type="entry name" value="Tim44"/>
    <property type="match status" value="1"/>
</dbReference>
<dbReference type="EMBL" id="LNCU01000098">
    <property type="protein sequence ID" value="KWV49864.1"/>
    <property type="molecule type" value="Genomic_DNA"/>
</dbReference>
<dbReference type="Gene3D" id="3.10.450.240">
    <property type="match status" value="1"/>
</dbReference>
<dbReference type="Proteomes" id="UP000057737">
    <property type="component" value="Unassembled WGS sequence"/>
</dbReference>
<evidence type="ECO:0000259" key="1">
    <source>
        <dbReference type="SMART" id="SM00978"/>
    </source>
</evidence>